<dbReference type="EMBL" id="JAYMYQ010000005">
    <property type="protein sequence ID" value="KAK7328651.1"/>
    <property type="molecule type" value="Genomic_DNA"/>
</dbReference>
<comment type="caution">
    <text evidence="1">The sequence shown here is derived from an EMBL/GenBank/DDBJ whole genome shotgun (WGS) entry which is preliminary data.</text>
</comment>
<accession>A0AAN9L456</accession>
<organism evidence="1 2">
    <name type="scientific">Canavalia gladiata</name>
    <name type="common">Sword bean</name>
    <name type="synonym">Dolichos gladiatus</name>
    <dbReference type="NCBI Taxonomy" id="3824"/>
    <lineage>
        <taxon>Eukaryota</taxon>
        <taxon>Viridiplantae</taxon>
        <taxon>Streptophyta</taxon>
        <taxon>Embryophyta</taxon>
        <taxon>Tracheophyta</taxon>
        <taxon>Spermatophyta</taxon>
        <taxon>Magnoliopsida</taxon>
        <taxon>eudicotyledons</taxon>
        <taxon>Gunneridae</taxon>
        <taxon>Pentapetalae</taxon>
        <taxon>rosids</taxon>
        <taxon>fabids</taxon>
        <taxon>Fabales</taxon>
        <taxon>Fabaceae</taxon>
        <taxon>Papilionoideae</taxon>
        <taxon>50 kb inversion clade</taxon>
        <taxon>NPAAA clade</taxon>
        <taxon>indigoferoid/millettioid clade</taxon>
        <taxon>Phaseoleae</taxon>
        <taxon>Canavalia</taxon>
    </lineage>
</organism>
<dbReference type="AlphaFoldDB" id="A0AAN9L456"/>
<keyword evidence="2" id="KW-1185">Reference proteome</keyword>
<evidence type="ECO:0000313" key="1">
    <source>
        <dbReference type="EMBL" id="KAK7328651.1"/>
    </source>
</evidence>
<proteinExistence type="predicted"/>
<reference evidence="1 2" key="1">
    <citation type="submission" date="2024-01" db="EMBL/GenBank/DDBJ databases">
        <title>The genomes of 5 underutilized Papilionoideae crops provide insights into root nodulation and disease resistanc.</title>
        <authorList>
            <person name="Jiang F."/>
        </authorList>
    </citation>
    <scope>NUCLEOTIDE SEQUENCE [LARGE SCALE GENOMIC DNA]</scope>
    <source>
        <strain evidence="1">LVBAO_FW01</strain>
        <tissue evidence="1">Leaves</tissue>
    </source>
</reference>
<dbReference type="Proteomes" id="UP001367508">
    <property type="component" value="Unassembled WGS sequence"/>
</dbReference>
<name>A0AAN9L456_CANGL</name>
<gene>
    <name evidence="1" type="ORF">VNO77_22765</name>
</gene>
<evidence type="ECO:0000313" key="2">
    <source>
        <dbReference type="Proteomes" id="UP001367508"/>
    </source>
</evidence>
<sequence length="84" mass="8886">MLNLNPIKAREKFLLATVSLMHSDLGVSSLDALPVTPQNSALESSSSLSSENALLKPVTCQCHLAACTLAKIKTPGQGVILWVL</sequence>
<protein>
    <submittedName>
        <fullName evidence="1">Uncharacterized protein</fullName>
    </submittedName>
</protein>